<evidence type="ECO:0000313" key="2">
    <source>
        <dbReference type="Proteomes" id="UP000663929"/>
    </source>
</evidence>
<dbReference type="AlphaFoldDB" id="A0A8A4TPP0"/>
<accession>A0A8A4TPP0</accession>
<name>A0A8A4TPP0_SULCO</name>
<reference evidence="1" key="1">
    <citation type="submission" date="2021-03" db="EMBL/GenBank/DDBJ databases">
        <title>Acanthopleuribacteraceae sp. M133.</title>
        <authorList>
            <person name="Wang G."/>
        </authorList>
    </citation>
    <scope>NUCLEOTIDE SEQUENCE</scope>
    <source>
        <strain evidence="1">M133</strain>
    </source>
</reference>
<dbReference type="SUPFAM" id="SSF52833">
    <property type="entry name" value="Thioredoxin-like"/>
    <property type="match status" value="1"/>
</dbReference>
<dbReference type="KEGG" id="scor:J3U87_05655"/>
<dbReference type="EMBL" id="CP071793">
    <property type="protein sequence ID" value="QTD51939.1"/>
    <property type="molecule type" value="Genomic_DNA"/>
</dbReference>
<organism evidence="1 2">
    <name type="scientific">Sulfidibacter corallicola</name>
    <dbReference type="NCBI Taxonomy" id="2818388"/>
    <lineage>
        <taxon>Bacteria</taxon>
        <taxon>Pseudomonadati</taxon>
        <taxon>Acidobacteriota</taxon>
        <taxon>Holophagae</taxon>
        <taxon>Acanthopleuribacterales</taxon>
        <taxon>Acanthopleuribacteraceae</taxon>
        <taxon>Sulfidibacter</taxon>
    </lineage>
</organism>
<dbReference type="Gene3D" id="3.40.30.10">
    <property type="entry name" value="Glutaredoxin"/>
    <property type="match status" value="1"/>
</dbReference>
<dbReference type="RefSeq" id="WP_237382052.1">
    <property type="nucleotide sequence ID" value="NZ_CP071793.1"/>
</dbReference>
<dbReference type="Proteomes" id="UP000663929">
    <property type="component" value="Chromosome"/>
</dbReference>
<protein>
    <recommendedName>
        <fullName evidence="3">Thioredoxin domain-containing protein</fullName>
    </recommendedName>
</protein>
<dbReference type="InterPro" id="IPR036249">
    <property type="entry name" value="Thioredoxin-like_sf"/>
</dbReference>
<evidence type="ECO:0008006" key="3">
    <source>
        <dbReference type="Google" id="ProtNLM"/>
    </source>
</evidence>
<evidence type="ECO:0000313" key="1">
    <source>
        <dbReference type="EMBL" id="QTD51939.1"/>
    </source>
</evidence>
<gene>
    <name evidence="1" type="ORF">J3U87_05655</name>
</gene>
<sequence>MTTYRTDNAATKTWEVESKDGSFNLDTISAPHWIYASHPGYREASVWISGFPHEDLAFETTMVAEGEKTAPITKSIRNADILVISDKSVALYRDLVRDRDVQSLQGKAHAYVATLENPLDRILAKAELNAYLDQLQPFQITAEEFDRIRKHPRYLAASLELLFALARHLHPGDPEKMRTFVQGYEDRIVPGWQVNVNSRLFAEYSATRDWTGAKRLLKHAITQSEGSDYATHFEADLVALSWLGKEWPKNVKIGVDDRTIVYLFNAWCPACGLKIRKMESMDDAFKKAGITLRIAAVDLTAEGVDRYVKKIKTGLPILPMKGLGLDKRFGVSVRKFFFVENGKVSEVHDAYSADSFLSRVTNGPAGANQPVR</sequence>
<keyword evidence="2" id="KW-1185">Reference proteome</keyword>
<proteinExistence type="predicted"/>